<evidence type="ECO:0000313" key="9">
    <source>
        <dbReference type="EMBL" id="MDN4475847.1"/>
    </source>
</evidence>
<dbReference type="Proteomes" id="UP001172728">
    <property type="component" value="Unassembled WGS sequence"/>
</dbReference>
<name>A0ABT8G9P0_9MICO</name>
<evidence type="ECO:0000256" key="2">
    <source>
        <dbReference type="ARBA" id="ARBA00005551"/>
    </source>
</evidence>
<dbReference type="Pfam" id="PF02254">
    <property type="entry name" value="TrkA_N"/>
    <property type="match status" value="1"/>
</dbReference>
<feature type="transmembrane region" description="Helical" evidence="7">
    <location>
        <begin position="183"/>
        <end position="203"/>
    </location>
</feature>
<keyword evidence="6 7" id="KW-0472">Membrane</keyword>
<dbReference type="InterPro" id="IPR006153">
    <property type="entry name" value="Cation/H_exchanger_TM"/>
</dbReference>
<evidence type="ECO:0000256" key="7">
    <source>
        <dbReference type="SAM" id="Phobius"/>
    </source>
</evidence>
<dbReference type="PANTHER" id="PTHR42751:SF1">
    <property type="entry name" value="CATION_PROTON ANTIPORTER YBAL-RELATED"/>
    <property type="match status" value="1"/>
</dbReference>
<sequence length="548" mass="57389">MLHHAPLITTIAVGLVAAFILGFLAQKARLSPIVGYLAAGLLIGPYTPGYVGDVDLATQLSEIGVILLMFGVGLHFSFKELLAVRRVAVPGAIAQMTVATALGTGLGFLLGWGTAGSLLFGLALSVASTVVMLRALEERQMLDTRAGHIAIGWLIVEDLAMVIALVVVPVLAGGADVSGGELAGELALTVARVGGFVALMWFVGRRVIPWTLARVADTGSRELFTLGVLAIGLGVAVGAAWLFEVSFALGAFFAGMILRESDLSHRAAEDSLPLRDAFAVLFFVAVGMLVDPSIVWRQPIALLATVAIIVGGKLAVAYALVRALKYSRSMALVVGASLAQIGEFSFILVTLGADLEVLHQDAQDLVLAGAIVSIILNPLLFAWVARFYARREGVPVDDADGPVESHAHGHVIVVGYGRVGGRVAKGLWGAEIPVVVIDDDETRVERIREEGHEAILGNAARAKVLHAAGIESARAVLVGVPDPLNAGAVVAKARELAPEADIVARGHGKRDVTYLETQGASRVLVGVHEIADLMVERAGGPPNEPERT</sequence>
<evidence type="ECO:0000256" key="6">
    <source>
        <dbReference type="ARBA" id="ARBA00023136"/>
    </source>
</evidence>
<feature type="transmembrane region" description="Helical" evidence="7">
    <location>
        <begin position="6"/>
        <end position="26"/>
    </location>
</feature>
<dbReference type="Pfam" id="PF00999">
    <property type="entry name" value="Na_H_Exchanger"/>
    <property type="match status" value="1"/>
</dbReference>
<feature type="transmembrane region" description="Helical" evidence="7">
    <location>
        <begin position="223"/>
        <end position="241"/>
    </location>
</feature>
<dbReference type="InterPro" id="IPR038770">
    <property type="entry name" value="Na+/solute_symporter_sf"/>
</dbReference>
<evidence type="ECO:0000313" key="10">
    <source>
        <dbReference type="Proteomes" id="UP001172728"/>
    </source>
</evidence>
<accession>A0ABT8G9P0</accession>
<evidence type="ECO:0000259" key="8">
    <source>
        <dbReference type="PROSITE" id="PS51201"/>
    </source>
</evidence>
<organism evidence="9 10">
    <name type="scientific">Demequina litoralis</name>
    <dbReference type="NCBI Taxonomy" id="3051660"/>
    <lineage>
        <taxon>Bacteria</taxon>
        <taxon>Bacillati</taxon>
        <taxon>Actinomycetota</taxon>
        <taxon>Actinomycetes</taxon>
        <taxon>Micrococcales</taxon>
        <taxon>Demequinaceae</taxon>
        <taxon>Demequina</taxon>
    </lineage>
</organism>
<keyword evidence="4 7" id="KW-0812">Transmembrane</keyword>
<feature type="transmembrane region" description="Helical" evidence="7">
    <location>
        <begin position="332"/>
        <end position="353"/>
    </location>
</feature>
<comment type="subcellular location">
    <subcellularLocation>
        <location evidence="1">Membrane</location>
        <topology evidence="1">Multi-pass membrane protein</topology>
    </subcellularLocation>
</comment>
<dbReference type="NCBIfam" id="NF007950">
    <property type="entry name" value="PRK10669.1"/>
    <property type="match status" value="1"/>
</dbReference>
<evidence type="ECO:0000256" key="1">
    <source>
        <dbReference type="ARBA" id="ARBA00004141"/>
    </source>
</evidence>
<proteinExistence type="inferred from homology"/>
<keyword evidence="10" id="KW-1185">Reference proteome</keyword>
<feature type="transmembrane region" description="Helical" evidence="7">
    <location>
        <begin position="57"/>
        <end position="76"/>
    </location>
</feature>
<dbReference type="InterPro" id="IPR036291">
    <property type="entry name" value="NAD(P)-bd_dom_sf"/>
</dbReference>
<reference evidence="9" key="1">
    <citation type="submission" date="2023-06" db="EMBL/GenBank/DDBJ databases">
        <title>Sysu t00192.</title>
        <authorList>
            <person name="Gao L."/>
            <person name="Fang B.-Z."/>
            <person name="Li W.-J."/>
        </authorList>
    </citation>
    <scope>NUCLEOTIDE SEQUENCE</scope>
    <source>
        <strain evidence="9">SYSU T00192</strain>
    </source>
</reference>
<keyword evidence="3" id="KW-0813">Transport</keyword>
<dbReference type="PROSITE" id="PS51201">
    <property type="entry name" value="RCK_N"/>
    <property type="match status" value="1"/>
</dbReference>
<dbReference type="Gene3D" id="3.40.50.720">
    <property type="entry name" value="NAD(P)-binding Rossmann-like Domain"/>
    <property type="match status" value="1"/>
</dbReference>
<feature type="domain" description="RCK N-terminal" evidence="8">
    <location>
        <begin position="408"/>
        <end position="525"/>
    </location>
</feature>
<dbReference type="InterPro" id="IPR003148">
    <property type="entry name" value="RCK_N"/>
</dbReference>
<feature type="transmembrane region" description="Helical" evidence="7">
    <location>
        <begin position="365"/>
        <end position="385"/>
    </location>
</feature>
<feature type="transmembrane region" description="Helical" evidence="7">
    <location>
        <begin position="118"/>
        <end position="136"/>
    </location>
</feature>
<evidence type="ECO:0000256" key="5">
    <source>
        <dbReference type="ARBA" id="ARBA00022989"/>
    </source>
</evidence>
<comment type="caution">
    <text evidence="9">The sequence shown here is derived from an EMBL/GenBank/DDBJ whole genome shotgun (WGS) entry which is preliminary data.</text>
</comment>
<dbReference type="EMBL" id="JAUHPW010000005">
    <property type="protein sequence ID" value="MDN4475847.1"/>
    <property type="molecule type" value="Genomic_DNA"/>
</dbReference>
<dbReference type="Gene3D" id="1.20.1530.20">
    <property type="match status" value="1"/>
</dbReference>
<gene>
    <name evidence="9" type="primary">ybaL</name>
    <name evidence="9" type="ORF">QQX09_08250</name>
</gene>
<keyword evidence="5 7" id="KW-1133">Transmembrane helix</keyword>
<dbReference type="RefSeq" id="WP_301133333.1">
    <property type="nucleotide sequence ID" value="NZ_JAUHPW010000005.1"/>
</dbReference>
<feature type="transmembrane region" description="Helical" evidence="7">
    <location>
        <begin position="33"/>
        <end position="51"/>
    </location>
</feature>
<feature type="transmembrane region" description="Helical" evidence="7">
    <location>
        <begin position="300"/>
        <end position="320"/>
    </location>
</feature>
<evidence type="ECO:0000256" key="3">
    <source>
        <dbReference type="ARBA" id="ARBA00022448"/>
    </source>
</evidence>
<protein>
    <submittedName>
        <fullName evidence="9">YbaL family putative K(+) efflux transporter</fullName>
    </submittedName>
</protein>
<dbReference type="SUPFAM" id="SSF51735">
    <property type="entry name" value="NAD(P)-binding Rossmann-fold domains"/>
    <property type="match status" value="1"/>
</dbReference>
<feature type="transmembrane region" description="Helical" evidence="7">
    <location>
        <begin position="148"/>
        <end position="171"/>
    </location>
</feature>
<comment type="similarity">
    <text evidence="2">Belongs to the monovalent cation:proton antiporter 2 (CPA2) transporter (TC 2.A.37) family.</text>
</comment>
<evidence type="ECO:0000256" key="4">
    <source>
        <dbReference type="ARBA" id="ARBA00022692"/>
    </source>
</evidence>
<feature type="transmembrane region" description="Helical" evidence="7">
    <location>
        <begin position="88"/>
        <end position="112"/>
    </location>
</feature>
<dbReference type="PANTHER" id="PTHR42751">
    <property type="entry name" value="SODIUM/HYDROGEN EXCHANGER FAMILY/TRKA DOMAIN PROTEIN"/>
    <property type="match status" value="1"/>
</dbReference>